<keyword evidence="5 15" id="KW-0863">Zinc-finger</keyword>
<evidence type="ECO:0000256" key="7">
    <source>
        <dbReference type="ARBA" id="ARBA00023015"/>
    </source>
</evidence>
<dbReference type="Pfam" id="PF13894">
    <property type="entry name" value="zf-C2H2_4"/>
    <property type="match status" value="1"/>
</dbReference>
<feature type="chain" id="PRO_5034065635" description="Myc-associated zinc finger protein" evidence="17">
    <location>
        <begin position="27"/>
        <end position="450"/>
    </location>
</feature>
<evidence type="ECO:0000256" key="15">
    <source>
        <dbReference type="PROSITE-ProRule" id="PRU00042"/>
    </source>
</evidence>
<dbReference type="FunFam" id="3.30.160.60:FF:000095">
    <property type="entry name" value="Vascular endothelial zinc finger 1"/>
    <property type="match status" value="1"/>
</dbReference>
<evidence type="ECO:0000256" key="10">
    <source>
        <dbReference type="ARBA" id="ARBA00023242"/>
    </source>
</evidence>
<dbReference type="PROSITE" id="PS00028">
    <property type="entry name" value="ZINC_FINGER_C2H2_1"/>
    <property type="match status" value="5"/>
</dbReference>
<dbReference type="GO" id="GO:0005634">
    <property type="term" value="C:nucleus"/>
    <property type="evidence" value="ECO:0007669"/>
    <property type="project" value="UniProtKB-SubCell"/>
</dbReference>
<evidence type="ECO:0000256" key="5">
    <source>
        <dbReference type="ARBA" id="ARBA00022771"/>
    </source>
</evidence>
<keyword evidence="9" id="KW-0804">Transcription</keyword>
<keyword evidence="7" id="KW-0805">Transcription regulation</keyword>
<reference evidence="19" key="2">
    <citation type="submission" date="2025-09" db="UniProtKB">
        <authorList>
            <consortium name="Ensembl"/>
        </authorList>
    </citation>
    <scope>IDENTIFICATION</scope>
</reference>
<dbReference type="PROSITE" id="PS50157">
    <property type="entry name" value="ZINC_FINGER_C2H2_2"/>
    <property type="match status" value="5"/>
</dbReference>
<dbReference type="Pfam" id="PF00096">
    <property type="entry name" value="zf-C2H2"/>
    <property type="match status" value="2"/>
</dbReference>
<dbReference type="FunFam" id="3.30.160.60:FF:000108">
    <property type="entry name" value="Vascular endothelial zinc finger 1"/>
    <property type="match status" value="1"/>
</dbReference>
<feature type="domain" description="C2H2-type" evidence="18">
    <location>
        <begin position="209"/>
        <end position="233"/>
    </location>
</feature>
<evidence type="ECO:0000256" key="17">
    <source>
        <dbReference type="SAM" id="SignalP"/>
    </source>
</evidence>
<evidence type="ECO:0000256" key="9">
    <source>
        <dbReference type="ARBA" id="ARBA00023163"/>
    </source>
</evidence>
<dbReference type="Gene3D" id="3.30.160.60">
    <property type="entry name" value="Classic Zinc Finger"/>
    <property type="match status" value="5"/>
</dbReference>
<reference evidence="19" key="1">
    <citation type="submission" date="2025-08" db="UniProtKB">
        <authorList>
            <consortium name="Ensembl"/>
        </authorList>
    </citation>
    <scope>IDENTIFICATION</scope>
</reference>
<evidence type="ECO:0000256" key="12">
    <source>
        <dbReference type="ARBA" id="ARBA00071313"/>
    </source>
</evidence>
<evidence type="ECO:0000256" key="2">
    <source>
        <dbReference type="ARBA" id="ARBA00022553"/>
    </source>
</evidence>
<keyword evidence="4" id="KW-0677">Repeat</keyword>
<organism evidence="19 20">
    <name type="scientific">Neogobius melanostomus</name>
    <name type="common">round goby</name>
    <dbReference type="NCBI Taxonomy" id="47308"/>
    <lineage>
        <taxon>Eukaryota</taxon>
        <taxon>Metazoa</taxon>
        <taxon>Chordata</taxon>
        <taxon>Craniata</taxon>
        <taxon>Vertebrata</taxon>
        <taxon>Euteleostomi</taxon>
        <taxon>Actinopterygii</taxon>
        <taxon>Neopterygii</taxon>
        <taxon>Teleostei</taxon>
        <taxon>Neoteleostei</taxon>
        <taxon>Acanthomorphata</taxon>
        <taxon>Gobiaria</taxon>
        <taxon>Gobiiformes</taxon>
        <taxon>Gobioidei</taxon>
        <taxon>Gobiidae</taxon>
        <taxon>Benthophilinae</taxon>
        <taxon>Neogobiini</taxon>
        <taxon>Neogobius</taxon>
    </lineage>
</organism>
<sequence length="450" mass="49195">MGLFERAAKCPLLCIFFGMLTWQSHGESQANEALHHQHQVVQNSLLPLLNAGSEPIDQKPILPIQIEQKPPSSAANNVTSGGVRPPVPVIKKEHKGKTPFVCSYCNKVFRDSYHLRRHESSHTGIKMNNGNPSYISTVAGILSTATTSVSSGTSIMTPSSMGNMQHQNVVKKPPKPVKKNHGCEMCGKAFRDVYHLNRHKLSHSDEKPFECPICQQRFKRKDRMTYHVRSHDGGVHKPYVCSVCGKGFSRPDHLSCHVKHVHSTERPFKCQVTACTSAFATKDRLRSHMIRHEGKVTCSICGKMLSAAYITSHLKTHGQASFNSCNKADLYIYSLFSASATPVTVSAPITTAMNRGIGTNNPVTIAAQMNISTNTVNITSPLGLQHPVTITGPVNIASVNIPSSAPMNIAHPVAITTQMPMNITGPLNIAMRPVESMSFLSQVLPSSPPW</sequence>
<dbReference type="PANTHER" id="PTHR16515">
    <property type="entry name" value="PR DOMAIN ZINC FINGER PROTEIN"/>
    <property type="match status" value="1"/>
</dbReference>
<evidence type="ECO:0000256" key="11">
    <source>
        <dbReference type="ARBA" id="ARBA00066158"/>
    </source>
</evidence>
<protein>
    <recommendedName>
        <fullName evidence="12">Myc-associated zinc finger protein</fullName>
    </recommendedName>
    <alternativeName>
        <fullName evidence="13">Pur-1</fullName>
    </alternativeName>
    <alternativeName>
        <fullName evidence="14">Purine-binding transcription factor</fullName>
    </alternativeName>
</protein>
<evidence type="ECO:0000313" key="19">
    <source>
        <dbReference type="Ensembl" id="ENSNMLP00000023529.1"/>
    </source>
</evidence>
<dbReference type="FunFam" id="3.30.160.60:FF:000780">
    <property type="entry name" value="myc-associated zinc finger protein isoform X1"/>
    <property type="match status" value="1"/>
</dbReference>
<feature type="signal peptide" evidence="17">
    <location>
        <begin position="1"/>
        <end position="26"/>
    </location>
</feature>
<dbReference type="AlphaFoldDB" id="A0A8C6TQ93"/>
<keyword evidence="3" id="KW-0479">Metal-binding</keyword>
<keyword evidence="8" id="KW-0238">DNA-binding</keyword>
<evidence type="ECO:0000256" key="4">
    <source>
        <dbReference type="ARBA" id="ARBA00022737"/>
    </source>
</evidence>
<proteinExistence type="predicted"/>
<evidence type="ECO:0000313" key="20">
    <source>
        <dbReference type="Proteomes" id="UP000694523"/>
    </source>
</evidence>
<evidence type="ECO:0000256" key="1">
    <source>
        <dbReference type="ARBA" id="ARBA00004123"/>
    </source>
</evidence>
<keyword evidence="17" id="KW-0732">Signal</keyword>
<evidence type="ECO:0000256" key="6">
    <source>
        <dbReference type="ARBA" id="ARBA00022833"/>
    </source>
</evidence>
<feature type="compositionally biased region" description="Polar residues" evidence="16">
    <location>
        <begin position="70"/>
        <end position="80"/>
    </location>
</feature>
<dbReference type="SMART" id="SM00355">
    <property type="entry name" value="ZnF_C2H2"/>
    <property type="match status" value="6"/>
</dbReference>
<keyword evidence="10" id="KW-0539">Nucleus</keyword>
<feature type="domain" description="C2H2-type" evidence="18">
    <location>
        <begin position="239"/>
        <end position="267"/>
    </location>
</feature>
<evidence type="ECO:0000256" key="3">
    <source>
        <dbReference type="ARBA" id="ARBA00022723"/>
    </source>
</evidence>
<keyword evidence="6" id="KW-0862">Zinc</keyword>
<accession>A0A8C6TQ93</accession>
<dbReference type="Proteomes" id="UP000694523">
    <property type="component" value="Unplaced"/>
</dbReference>
<dbReference type="Ensembl" id="ENSNMLT00000026325.1">
    <property type="protein sequence ID" value="ENSNMLP00000023529.1"/>
    <property type="gene ID" value="ENSNMLG00000015136.1"/>
</dbReference>
<dbReference type="GO" id="GO:0045893">
    <property type="term" value="P:positive regulation of DNA-templated transcription"/>
    <property type="evidence" value="ECO:0007669"/>
    <property type="project" value="UniProtKB-ARBA"/>
</dbReference>
<feature type="region of interest" description="Disordered" evidence="16">
    <location>
        <begin position="69"/>
        <end position="90"/>
    </location>
</feature>
<dbReference type="InterPro" id="IPR013087">
    <property type="entry name" value="Znf_C2H2_type"/>
</dbReference>
<keyword evidence="2" id="KW-0597">Phosphoprotein</keyword>
<dbReference type="GO" id="GO:0000981">
    <property type="term" value="F:DNA-binding transcription factor activity, RNA polymerase II-specific"/>
    <property type="evidence" value="ECO:0007669"/>
    <property type="project" value="UniProtKB-ARBA"/>
</dbReference>
<evidence type="ECO:0000259" key="18">
    <source>
        <dbReference type="PROSITE" id="PS50157"/>
    </source>
</evidence>
<dbReference type="InterPro" id="IPR050331">
    <property type="entry name" value="Zinc_finger"/>
</dbReference>
<name>A0A8C6TQ93_9GOBI</name>
<dbReference type="FunFam" id="3.30.160.60:FF:000859">
    <property type="entry name" value="myc-associated zinc finger protein isoform X2"/>
    <property type="match status" value="1"/>
</dbReference>
<comment type="subunit">
    <text evidence="11">Interacts with BPTF.</text>
</comment>
<dbReference type="PANTHER" id="PTHR16515:SF49">
    <property type="entry name" value="GASTRULA ZINC FINGER PROTEIN XLCGF49.1-LIKE-RELATED"/>
    <property type="match status" value="1"/>
</dbReference>
<keyword evidence="20" id="KW-1185">Reference proteome</keyword>
<evidence type="ECO:0000256" key="14">
    <source>
        <dbReference type="ARBA" id="ARBA00082285"/>
    </source>
</evidence>
<feature type="domain" description="C2H2-type" evidence="18">
    <location>
        <begin position="100"/>
        <end position="127"/>
    </location>
</feature>
<dbReference type="FunFam" id="3.30.160.60:FF:001404">
    <property type="entry name" value="vascular endothelial zinc finger 1-like isoform X1"/>
    <property type="match status" value="1"/>
</dbReference>
<feature type="domain" description="C2H2-type" evidence="18">
    <location>
        <begin position="181"/>
        <end position="208"/>
    </location>
</feature>
<evidence type="ECO:0000256" key="16">
    <source>
        <dbReference type="SAM" id="MobiDB-lite"/>
    </source>
</evidence>
<dbReference type="GO" id="GO:0008270">
    <property type="term" value="F:zinc ion binding"/>
    <property type="evidence" value="ECO:0007669"/>
    <property type="project" value="UniProtKB-KW"/>
</dbReference>
<feature type="domain" description="C2H2-type" evidence="18">
    <location>
        <begin position="268"/>
        <end position="297"/>
    </location>
</feature>
<comment type="subcellular location">
    <subcellularLocation>
        <location evidence="1">Nucleus</location>
    </subcellularLocation>
</comment>
<dbReference type="GO" id="GO:0000978">
    <property type="term" value="F:RNA polymerase II cis-regulatory region sequence-specific DNA binding"/>
    <property type="evidence" value="ECO:0007669"/>
    <property type="project" value="UniProtKB-ARBA"/>
</dbReference>
<evidence type="ECO:0000256" key="13">
    <source>
        <dbReference type="ARBA" id="ARBA00080469"/>
    </source>
</evidence>
<dbReference type="SUPFAM" id="SSF57667">
    <property type="entry name" value="beta-beta-alpha zinc fingers"/>
    <property type="match status" value="4"/>
</dbReference>
<dbReference type="InterPro" id="IPR036236">
    <property type="entry name" value="Znf_C2H2_sf"/>
</dbReference>
<evidence type="ECO:0000256" key="8">
    <source>
        <dbReference type="ARBA" id="ARBA00023125"/>
    </source>
</evidence>